<reference evidence="2" key="1">
    <citation type="journal article" date="2019" name="Int. J. Syst. Evol. Microbiol.">
        <title>The Global Catalogue of Microorganisms (GCM) 10K type strain sequencing project: providing services to taxonomists for standard genome sequencing and annotation.</title>
        <authorList>
            <consortium name="The Broad Institute Genomics Platform"/>
            <consortium name="The Broad Institute Genome Sequencing Center for Infectious Disease"/>
            <person name="Wu L."/>
            <person name="Ma J."/>
        </authorList>
    </citation>
    <scope>NUCLEOTIDE SEQUENCE [LARGE SCALE GENOMIC DNA]</scope>
    <source>
        <strain evidence="2">CCM 7491</strain>
    </source>
</reference>
<comment type="caution">
    <text evidence="1">The sequence shown here is derived from an EMBL/GenBank/DDBJ whole genome shotgun (WGS) entry which is preliminary data.</text>
</comment>
<dbReference type="PANTHER" id="PTHR41791">
    <property type="entry name" value="SSL7039 PROTEIN"/>
    <property type="match status" value="1"/>
</dbReference>
<accession>A0ABV7NFY4</accession>
<dbReference type="EMBL" id="JBHRVU010000004">
    <property type="protein sequence ID" value="MFC3441056.1"/>
    <property type="molecule type" value="Genomic_DNA"/>
</dbReference>
<protein>
    <submittedName>
        <fullName evidence="1">Type II toxin-antitoxin system RelE/ParE family toxin</fullName>
    </submittedName>
</protein>
<sequence length="97" mass="11032">MIEIRRTEEFDVWLRNLRDVAGKARILKRIERARGGNLGDVASVGDGVMEMRLFFGPGYRLYYVRRGDELILLLCGGDKGSQSADIDRARVMAKELE</sequence>
<dbReference type="PANTHER" id="PTHR41791:SF1">
    <property type="entry name" value="SSL7039 PROTEIN"/>
    <property type="match status" value="1"/>
</dbReference>
<dbReference type="PIRSF" id="PIRSF028744">
    <property type="entry name" value="Addict_mod_HI1419"/>
    <property type="match status" value="1"/>
</dbReference>
<dbReference type="RefSeq" id="WP_380794571.1">
    <property type="nucleotide sequence ID" value="NZ_JBHRVU010000004.1"/>
</dbReference>
<evidence type="ECO:0000313" key="1">
    <source>
        <dbReference type="EMBL" id="MFC3441056.1"/>
    </source>
</evidence>
<name>A0ABV7NFY4_9SPHN</name>
<organism evidence="1 2">
    <name type="scientific">Sphingobium rhizovicinum</name>
    <dbReference type="NCBI Taxonomy" id="432308"/>
    <lineage>
        <taxon>Bacteria</taxon>
        <taxon>Pseudomonadati</taxon>
        <taxon>Pseudomonadota</taxon>
        <taxon>Alphaproteobacteria</taxon>
        <taxon>Sphingomonadales</taxon>
        <taxon>Sphingomonadaceae</taxon>
        <taxon>Sphingobium</taxon>
    </lineage>
</organism>
<keyword evidence="2" id="KW-1185">Reference proteome</keyword>
<dbReference type="Proteomes" id="UP001595681">
    <property type="component" value="Unassembled WGS sequence"/>
</dbReference>
<dbReference type="NCBIfam" id="TIGR02683">
    <property type="entry name" value="upstrm_HI1419"/>
    <property type="match status" value="1"/>
</dbReference>
<gene>
    <name evidence="1" type="ORF">ACFOKF_07570</name>
</gene>
<evidence type="ECO:0000313" key="2">
    <source>
        <dbReference type="Proteomes" id="UP001595681"/>
    </source>
</evidence>
<dbReference type="InterPro" id="IPR014056">
    <property type="entry name" value="TypeIITA-like_toxin_pred"/>
</dbReference>
<proteinExistence type="predicted"/>